<gene>
    <name evidence="1" type="ORF">WA026_012598</name>
</gene>
<evidence type="ECO:0000313" key="2">
    <source>
        <dbReference type="Proteomes" id="UP001431783"/>
    </source>
</evidence>
<sequence length="84" mass="9906">MKKTQNHIRFVKYLDGTSETQAAYYNYTPDIFAHSELNKSIIINFWTPEASKKKSKCQLVLKREKERGRMEVTFKLERPSGRHG</sequence>
<name>A0AAW1U5U0_9CUCU</name>
<comment type="caution">
    <text evidence="1">The sequence shown here is derived from an EMBL/GenBank/DDBJ whole genome shotgun (WGS) entry which is preliminary data.</text>
</comment>
<keyword evidence="2" id="KW-1185">Reference proteome</keyword>
<evidence type="ECO:0000313" key="1">
    <source>
        <dbReference type="EMBL" id="KAK9876300.1"/>
    </source>
</evidence>
<protein>
    <submittedName>
        <fullName evidence="1">Uncharacterized protein</fullName>
    </submittedName>
</protein>
<accession>A0AAW1U5U0</accession>
<reference evidence="1 2" key="1">
    <citation type="submission" date="2023-03" db="EMBL/GenBank/DDBJ databases">
        <title>Genome insight into feeding habits of ladybird beetles.</title>
        <authorList>
            <person name="Li H.-S."/>
            <person name="Huang Y.-H."/>
            <person name="Pang H."/>
        </authorList>
    </citation>
    <scope>NUCLEOTIDE SEQUENCE [LARGE SCALE GENOMIC DNA]</scope>
    <source>
        <strain evidence="1">SYSU_2023b</strain>
        <tissue evidence="1">Whole body</tissue>
    </source>
</reference>
<dbReference type="Proteomes" id="UP001431783">
    <property type="component" value="Unassembled WGS sequence"/>
</dbReference>
<dbReference type="AlphaFoldDB" id="A0AAW1U5U0"/>
<proteinExistence type="predicted"/>
<organism evidence="1 2">
    <name type="scientific">Henosepilachna vigintioctopunctata</name>
    <dbReference type="NCBI Taxonomy" id="420089"/>
    <lineage>
        <taxon>Eukaryota</taxon>
        <taxon>Metazoa</taxon>
        <taxon>Ecdysozoa</taxon>
        <taxon>Arthropoda</taxon>
        <taxon>Hexapoda</taxon>
        <taxon>Insecta</taxon>
        <taxon>Pterygota</taxon>
        <taxon>Neoptera</taxon>
        <taxon>Endopterygota</taxon>
        <taxon>Coleoptera</taxon>
        <taxon>Polyphaga</taxon>
        <taxon>Cucujiformia</taxon>
        <taxon>Coccinelloidea</taxon>
        <taxon>Coccinellidae</taxon>
        <taxon>Epilachninae</taxon>
        <taxon>Epilachnini</taxon>
        <taxon>Henosepilachna</taxon>
    </lineage>
</organism>
<dbReference type="EMBL" id="JARQZJ010000036">
    <property type="protein sequence ID" value="KAK9876300.1"/>
    <property type="molecule type" value="Genomic_DNA"/>
</dbReference>